<proteinExistence type="predicted"/>
<dbReference type="Proteomes" id="UP000268094">
    <property type="component" value="Unassembled WGS sequence"/>
</dbReference>
<dbReference type="Gene3D" id="3.40.50.150">
    <property type="entry name" value="Vaccinia Virus protein VP39"/>
    <property type="match status" value="1"/>
</dbReference>
<name>A0A3A8J6F6_9BACT</name>
<comment type="caution">
    <text evidence="2">The sequence shown here is derived from an EMBL/GenBank/DDBJ whole genome shotgun (WGS) entry which is preliminary data.</text>
</comment>
<dbReference type="InterPro" id="IPR029063">
    <property type="entry name" value="SAM-dependent_MTases_sf"/>
</dbReference>
<evidence type="ECO:0000313" key="2">
    <source>
        <dbReference type="EMBL" id="RKG86081.1"/>
    </source>
</evidence>
<keyword evidence="3" id="KW-1185">Reference proteome</keyword>
<keyword evidence="1" id="KW-0620">Polyamine biosynthesis</keyword>
<reference evidence="3" key="1">
    <citation type="submission" date="2018-09" db="EMBL/GenBank/DDBJ databases">
        <authorList>
            <person name="Livingstone P.G."/>
            <person name="Whitworth D.E."/>
        </authorList>
    </citation>
    <scope>NUCLEOTIDE SEQUENCE [LARGE SCALE GENOMIC DNA]</scope>
    <source>
        <strain evidence="3">CA054A</strain>
    </source>
</reference>
<gene>
    <name evidence="2" type="ORF">D7V88_18500</name>
</gene>
<dbReference type="AlphaFoldDB" id="A0A3A8J6F6"/>
<dbReference type="RefSeq" id="WP_120541968.1">
    <property type="nucleotide sequence ID" value="NZ_RAVZ01000120.1"/>
</dbReference>
<dbReference type="EMBL" id="RAVZ01000120">
    <property type="protein sequence ID" value="RKG86081.1"/>
    <property type="molecule type" value="Genomic_DNA"/>
</dbReference>
<dbReference type="GO" id="GO:0006596">
    <property type="term" value="P:polyamine biosynthetic process"/>
    <property type="evidence" value="ECO:0007669"/>
    <property type="project" value="UniProtKB-KW"/>
</dbReference>
<evidence type="ECO:0000313" key="3">
    <source>
        <dbReference type="Proteomes" id="UP000268094"/>
    </source>
</evidence>
<organism evidence="2 3">
    <name type="scientific">Corallococcus terminator</name>
    <dbReference type="NCBI Taxonomy" id="2316733"/>
    <lineage>
        <taxon>Bacteria</taxon>
        <taxon>Pseudomonadati</taxon>
        <taxon>Myxococcota</taxon>
        <taxon>Myxococcia</taxon>
        <taxon>Myxococcales</taxon>
        <taxon>Cystobacterineae</taxon>
        <taxon>Myxococcaceae</taxon>
        <taxon>Corallococcus</taxon>
    </lineage>
</organism>
<dbReference type="OrthoDB" id="9793351at2"/>
<dbReference type="PANTHER" id="PTHR43317">
    <property type="entry name" value="THERMOSPERMINE SYNTHASE ACAULIS5"/>
    <property type="match status" value="1"/>
</dbReference>
<accession>A0A3A8J6F6</accession>
<protein>
    <recommendedName>
        <fullName evidence="4">Spermidine synthase</fullName>
    </recommendedName>
</protein>
<dbReference type="SUPFAM" id="SSF53335">
    <property type="entry name" value="S-adenosyl-L-methionine-dependent methyltransferases"/>
    <property type="match status" value="1"/>
</dbReference>
<sequence length="241" mass="25743">MKPWETVEKEDVPEVGEVVLARRDSEYVLRVRGQTLMSSRQHGSEAAMADAGCAHLVGTQKARVLVGGLGFGFTVRAVLDRLEPSARVVVAELLPSVVTWNRGILAPLAKAPLEDSRVTVVEGDVGRLMRKQSGAFDAILLDVDNGPSALTHPDNESLYDITGVSVAYGALRPKGTLVVWSAGPSPAFVKRLEDVGFTVQVLKPAAHGTKGPRHTLFVAQRIGKGPASVPSREGKRPGRGR</sequence>
<dbReference type="PANTHER" id="PTHR43317:SF3">
    <property type="entry name" value="BLR2883 PROTEIN"/>
    <property type="match status" value="1"/>
</dbReference>
<evidence type="ECO:0008006" key="4">
    <source>
        <dbReference type="Google" id="ProtNLM"/>
    </source>
</evidence>
<evidence type="ECO:0000256" key="1">
    <source>
        <dbReference type="ARBA" id="ARBA00023115"/>
    </source>
</evidence>